<gene>
    <name evidence="4" type="ORF">UFOVP786_73</name>
</gene>
<feature type="domain" description="Terminase large subunit GpA endonuclease" evidence="3">
    <location>
        <begin position="299"/>
        <end position="601"/>
    </location>
</feature>
<dbReference type="GO" id="GO:0016887">
    <property type="term" value="F:ATP hydrolysis activity"/>
    <property type="evidence" value="ECO:0007669"/>
    <property type="project" value="UniProtKB-UniRule"/>
</dbReference>
<dbReference type="GO" id="GO:0019073">
    <property type="term" value="P:viral DNA genome packaging"/>
    <property type="evidence" value="ECO:0007669"/>
    <property type="project" value="UniProtKB-UniRule"/>
</dbReference>
<dbReference type="InterPro" id="IPR008866">
    <property type="entry name" value="Phage_lambda_GpA-like"/>
</dbReference>
<comment type="subcellular location">
    <subcellularLocation>
        <location evidence="1">Host cytoplasm</location>
    </subcellularLocation>
    <text evidence="1">The terminase lies at a unique vertex of the procapsid during viral DNA packaging.</text>
</comment>
<keyword evidence="1" id="KW-0255">Endonuclease</keyword>
<dbReference type="EC" id="3.1.21.4" evidence="1"/>
<dbReference type="EMBL" id="LR796727">
    <property type="protein sequence ID" value="CAB4162569.1"/>
    <property type="molecule type" value="Genomic_DNA"/>
</dbReference>
<dbReference type="GO" id="GO:0046872">
    <property type="term" value="F:metal ion binding"/>
    <property type="evidence" value="ECO:0007669"/>
    <property type="project" value="UniProtKB-UniRule"/>
</dbReference>
<feature type="domain" description="Phage terminase large subunit GpA ATPase" evidence="2">
    <location>
        <begin position="18"/>
        <end position="278"/>
    </location>
</feature>
<dbReference type="PANTHER" id="PTHR34413">
    <property type="entry name" value="PROPHAGE TAIL FIBER ASSEMBLY PROTEIN HOMOLOG TFAE-RELATED-RELATED"/>
    <property type="match status" value="1"/>
</dbReference>
<feature type="binding site" evidence="1">
    <location>
        <position position="387"/>
    </location>
    <ligand>
        <name>Mg(2+)</name>
        <dbReference type="ChEBI" id="CHEBI:18420"/>
        <note>catalytic; for nuclease activity</note>
    </ligand>
</feature>
<evidence type="ECO:0000259" key="2">
    <source>
        <dbReference type="Pfam" id="PF05876"/>
    </source>
</evidence>
<accession>A0A6J5NT71</accession>
<keyword evidence="1" id="KW-0540">Nuclease</keyword>
<evidence type="ECO:0000256" key="1">
    <source>
        <dbReference type="HAMAP-Rule" id="MF_04144"/>
    </source>
</evidence>
<dbReference type="GO" id="GO:0009036">
    <property type="term" value="F:type II site-specific deoxyribonuclease activity"/>
    <property type="evidence" value="ECO:0007669"/>
    <property type="project" value="UniProtKB-UniRule"/>
</dbReference>
<sequence length="659" mass="74123">MSEAAEKFRYLNNPGSYVGPWKNSEVPYMVEPSDTLRSRDYAGTVFVGPAQCGKTDALILNWIAYMATVEPGDMAVFLPTMAMAKDFSTRRIDRLMRHSEDVGRMLLGGRSADNLFEKHFSNGSMLSLGWPSVSQFASRPIMRCALTDYDRMDDDIEGEGAPFDLAQKRNTTYGSFGMTLAESSPSREVTNTRWLASSPHEAPPCEGILSLYNRGDRRRLYWPCPRCHEFFQPDFEHLVWDEADTSAAAAATTRLVCPHCAYPIRFAERDGMYPESRWLKEGQAMSRGTLIGEGRKSNTASFWLFGPAARFTTWSKLVETYLDAEKDCEQTGSEESLKKFWNTDIGRPYVPKRSQTQRLPEVIKARAEGLAEKEVPADTRFLVAQVDVQANRFEVQVLGVLPGDPFDLVVVDRFQIIKSMRTDGDDDRLWVKPAAYLEDWDVLIENTLKKTYPLSDGSGRRMRMKGVACDSGGRAGTTTNAYAFYRKLKGLNLAARFTLVKGDSSPGAPRTRISYPDAQKKDRLSAARGDVPVLLLNPNVLKDAVAGRIDNIEPGKGMIRFPSWLPDSYYSELCAETRTPKGWENPGHYRNEAWDLCYYGLGYLVSSYIQAETLNWSRPPGWAAPWDANDLVFATEKDTFAPEVKAEYDFRALGRRLAA</sequence>
<evidence type="ECO:0000259" key="3">
    <source>
        <dbReference type="Pfam" id="PF20454"/>
    </source>
</evidence>
<keyword evidence="1" id="KW-0547">Nucleotide-binding</keyword>
<keyword evidence="1" id="KW-1035">Host cytoplasm</keyword>
<dbReference type="GO" id="GO:0030430">
    <property type="term" value="C:host cell cytoplasm"/>
    <property type="evidence" value="ECO:0007669"/>
    <property type="project" value="UniProtKB-SubCell"/>
</dbReference>
<name>A0A6J5NT71_9CAUD</name>
<evidence type="ECO:0000313" key="4">
    <source>
        <dbReference type="EMBL" id="CAB4162569.1"/>
    </source>
</evidence>
<dbReference type="InterPro" id="IPR046453">
    <property type="entry name" value="GpA_ATPase"/>
</dbReference>
<comment type="subunit">
    <text evidence="1">Interacts (via N-terminus) with the terminase small subunit (via C-terminus); the active complex is probably heterooligomeric. Interacts (via C-terminus) with the portal protein; this interaction allows the packaging of viral DNA.</text>
</comment>
<dbReference type="InterPro" id="IPR051220">
    <property type="entry name" value="TFA_Chaperone"/>
</dbReference>
<proteinExistence type="inferred from homology"/>
<keyword evidence="1" id="KW-0460">Magnesium</keyword>
<comment type="catalytic activity">
    <reaction evidence="1">
        <text>Endonucleolytic cleavage of DNA to give specific double-stranded fragments with terminal 5'-phosphates.</text>
        <dbReference type="EC" id="3.1.21.4"/>
    </reaction>
</comment>
<dbReference type="GO" id="GO:0005524">
    <property type="term" value="F:ATP binding"/>
    <property type="evidence" value="ECO:0007669"/>
    <property type="project" value="UniProtKB-UniRule"/>
</dbReference>
<comment type="domain">
    <text evidence="1">The N-terminus is involved in the formation of the heterotrimer with the small subunit. The N-terminus part contains the translocase activity involved in DNA packaging. At the N-terminus, there is a high affinity ATPase center that is probably needed for the packaging activity. The Walker A motif of the ATPase center is responsible for interacting with the ATP phosphate and the Q motif governs force generation and the interaction with DNA. The C-terminus contains the site specific endonuclease (cos-cleavage) and strand separation activities required for genome maturation. A second ATPase catalytic site regulates the genome maturation. The C-terminus very end is involved in binding to the procapsid. Contains a basic leucine zipper (bZIP) that may be involved in the formation of the terminase.</text>
</comment>
<dbReference type="EC" id="3.6.4.-" evidence="1"/>
<keyword evidence="1" id="KW-0378">Hydrolase</keyword>
<comment type="caution">
    <text evidence="1">Lacks conserved residue(s) required for the propagation of feature annotation.</text>
</comment>
<keyword evidence="1" id="KW-0067">ATP-binding</keyword>
<organism evidence="4">
    <name type="scientific">uncultured Caudovirales phage</name>
    <dbReference type="NCBI Taxonomy" id="2100421"/>
    <lineage>
        <taxon>Viruses</taxon>
        <taxon>Duplodnaviria</taxon>
        <taxon>Heunggongvirae</taxon>
        <taxon>Uroviricota</taxon>
        <taxon>Caudoviricetes</taxon>
        <taxon>Peduoviridae</taxon>
        <taxon>Maltschvirus</taxon>
        <taxon>Maltschvirus maltsch</taxon>
    </lineage>
</organism>
<dbReference type="PANTHER" id="PTHR34413:SF2">
    <property type="entry name" value="PROPHAGE TAIL FIBER ASSEMBLY PROTEIN HOMOLOG TFAE-RELATED"/>
    <property type="match status" value="1"/>
</dbReference>
<reference evidence="4" key="1">
    <citation type="submission" date="2020-04" db="EMBL/GenBank/DDBJ databases">
        <authorList>
            <person name="Chiriac C."/>
            <person name="Salcher M."/>
            <person name="Ghai R."/>
            <person name="Kavagutti S V."/>
        </authorList>
    </citation>
    <scope>NUCLEOTIDE SEQUENCE</scope>
</reference>
<dbReference type="HAMAP" id="MF_04144">
    <property type="entry name" value="TERL_LAMBDA"/>
    <property type="match status" value="1"/>
</dbReference>
<comment type="function">
    <text evidence="1">The terminase large subunit acts as an ATP driven molecular motor necessary for viral DNA translocation into empty capsids and as an endonuclease that cuts the viral genome from the concetamer to initiate and to end the packaging reaction. The terminase lies at a unique vertex of the procapsid and is composed of two subunits, a small terminase subunit involved in viral DNA recognition, and a large terminase subunit possessing endonucleolytic and ATPase activities (DNA maturation and packaging). The endonuclease activity cleaves the viral DNA generating 5'overhangs. The strand separation activity separates the cohesive ends generating the single-stranded 'sticky' ends of the mature genome. The DNA-terminase complex binds to the portal of the procapsid thereby activating the translocase activity of the terminase. The terminase packages the viral DNA into the procapsid until the next concatemer reaches the complex. The downstream site is then cut generating the mature right end of the genome, the heterotrimer undocks from the DNA-filled head and remains bound to the left end of concatemer's next genome.</text>
</comment>
<keyword evidence="1" id="KW-1188">Viral release from host cell</keyword>
<dbReference type="Pfam" id="PF20454">
    <property type="entry name" value="GpA_nuclease"/>
    <property type="match status" value="1"/>
</dbReference>
<keyword evidence="1" id="KW-0479">Metal-binding</keyword>
<comment type="similarity">
    <text evidence="1">Belongs to the lambdavirus large terminase family.</text>
</comment>
<dbReference type="GO" id="GO:0098009">
    <property type="term" value="C:viral terminase, large subunit"/>
    <property type="evidence" value="ECO:0007669"/>
    <property type="project" value="UniProtKB-UniRule"/>
</dbReference>
<dbReference type="Pfam" id="PF05876">
    <property type="entry name" value="GpA_ATPase"/>
    <property type="match status" value="1"/>
</dbReference>
<dbReference type="InterPro" id="IPR046454">
    <property type="entry name" value="GpA_endonuclease"/>
</dbReference>
<keyword evidence="1" id="KW-0231">Viral genome packaging</keyword>
<comment type="cofactor">
    <cofactor evidence="1">
        <name>Mg(2+)</name>
        <dbReference type="ChEBI" id="CHEBI:18420"/>
    </cofactor>
</comment>
<protein>
    <recommendedName>
        <fullName evidence="1">Terminase, large subunit</fullName>
    </recommendedName>
    <alternativeName>
        <fullName evidence="1">DNA-packaging protein</fullName>
    </alternativeName>
    <alternativeName>
        <fullName evidence="1">Large terminase protein</fullName>
    </alternativeName>
    <domain>
        <recommendedName>
            <fullName evidence="1">Endonuclease</fullName>
            <ecNumber evidence="1">3.1.21.4</ecNumber>
        </recommendedName>
    </domain>
    <domain>
        <recommendedName>
            <fullName evidence="1">ATPase</fullName>
            <ecNumber evidence="1">3.6.4.-</ecNumber>
        </recommendedName>
    </domain>
</protein>